<dbReference type="GO" id="GO:0005737">
    <property type="term" value="C:cytoplasm"/>
    <property type="evidence" value="ECO:0007669"/>
    <property type="project" value="UniProtKB-ARBA"/>
</dbReference>
<dbReference type="FunFam" id="3.10.20.80:FF:000001">
    <property type="entry name" value="Translation initiation factor IF-3"/>
    <property type="match status" value="1"/>
</dbReference>
<evidence type="ECO:0000256" key="1">
    <source>
        <dbReference type="ARBA" id="ARBA00005439"/>
    </source>
</evidence>
<dbReference type="EMBL" id="BART01004561">
    <property type="protein sequence ID" value="GAG54625.1"/>
    <property type="molecule type" value="Genomic_DNA"/>
</dbReference>
<dbReference type="Pfam" id="PF05198">
    <property type="entry name" value="IF3_N"/>
    <property type="match status" value="1"/>
</dbReference>
<evidence type="ECO:0000313" key="6">
    <source>
        <dbReference type="EMBL" id="GAG54625.1"/>
    </source>
</evidence>
<dbReference type="AlphaFoldDB" id="X0YFI4"/>
<dbReference type="SUPFAM" id="SSF55200">
    <property type="entry name" value="Translation initiation factor IF3, C-terminal domain"/>
    <property type="match status" value="1"/>
</dbReference>
<dbReference type="GO" id="GO:0043022">
    <property type="term" value="F:ribosome binding"/>
    <property type="evidence" value="ECO:0007669"/>
    <property type="project" value="TreeGrafter"/>
</dbReference>
<dbReference type="SUPFAM" id="SSF54364">
    <property type="entry name" value="Translation initiation factor IF3, N-terminal domain"/>
    <property type="match status" value="1"/>
</dbReference>
<evidence type="ECO:0000259" key="5">
    <source>
        <dbReference type="Pfam" id="PF05198"/>
    </source>
</evidence>
<keyword evidence="2" id="KW-0396">Initiation factor</keyword>
<dbReference type="GO" id="GO:0032790">
    <property type="term" value="P:ribosome disassembly"/>
    <property type="evidence" value="ECO:0007669"/>
    <property type="project" value="TreeGrafter"/>
</dbReference>
<feature type="domain" description="Translation initiation factor 3 C-terminal" evidence="4">
    <location>
        <begin position="83"/>
        <end position="169"/>
    </location>
</feature>
<protein>
    <recommendedName>
        <fullName evidence="7">Translation initiation factor 3 N-terminal domain-containing protein</fullName>
    </recommendedName>
</protein>
<dbReference type="InterPro" id="IPR019814">
    <property type="entry name" value="Translation_initiation_fac_3_N"/>
</dbReference>
<comment type="caution">
    <text evidence="6">The sequence shown here is derived from an EMBL/GenBank/DDBJ whole genome shotgun (WGS) entry which is preliminary data.</text>
</comment>
<dbReference type="Pfam" id="PF00707">
    <property type="entry name" value="IF3_C"/>
    <property type="match status" value="1"/>
</dbReference>
<dbReference type="PANTHER" id="PTHR10938">
    <property type="entry name" value="TRANSLATION INITIATION FACTOR IF-3"/>
    <property type="match status" value="1"/>
</dbReference>
<dbReference type="InterPro" id="IPR036787">
    <property type="entry name" value="T_IF-3_N_sf"/>
</dbReference>
<evidence type="ECO:0000256" key="2">
    <source>
        <dbReference type="ARBA" id="ARBA00022540"/>
    </source>
</evidence>
<dbReference type="GO" id="GO:0003743">
    <property type="term" value="F:translation initiation factor activity"/>
    <property type="evidence" value="ECO:0007669"/>
    <property type="project" value="UniProtKB-KW"/>
</dbReference>
<dbReference type="Gene3D" id="3.30.110.10">
    <property type="entry name" value="Translation initiation factor 3 (IF-3), C-terminal domain"/>
    <property type="match status" value="1"/>
</dbReference>
<dbReference type="PANTHER" id="PTHR10938:SF0">
    <property type="entry name" value="TRANSLATION INITIATION FACTOR IF-3, MITOCHONDRIAL"/>
    <property type="match status" value="1"/>
</dbReference>
<feature type="domain" description="Translation initiation factor 3 N-terminal" evidence="5">
    <location>
        <begin position="7"/>
        <end position="76"/>
    </location>
</feature>
<accession>X0YFI4</accession>
<reference evidence="6" key="1">
    <citation type="journal article" date="2014" name="Front. Microbiol.">
        <title>High frequency of phylogenetically diverse reductive dehalogenase-homologous genes in deep subseafloor sedimentary metagenomes.</title>
        <authorList>
            <person name="Kawai M."/>
            <person name="Futagami T."/>
            <person name="Toyoda A."/>
            <person name="Takaki Y."/>
            <person name="Nishi S."/>
            <person name="Hori S."/>
            <person name="Arai W."/>
            <person name="Tsubouchi T."/>
            <person name="Morono Y."/>
            <person name="Uchiyama I."/>
            <person name="Ito T."/>
            <person name="Fujiyama A."/>
            <person name="Inagaki F."/>
            <person name="Takami H."/>
        </authorList>
    </citation>
    <scope>NUCLEOTIDE SEQUENCE</scope>
    <source>
        <strain evidence="6">Expedition CK06-06</strain>
    </source>
</reference>
<dbReference type="PROSITE" id="PS00938">
    <property type="entry name" value="IF3"/>
    <property type="match status" value="1"/>
</dbReference>
<dbReference type="InterPro" id="IPR036788">
    <property type="entry name" value="T_IF-3_C_sf"/>
</dbReference>
<organism evidence="6">
    <name type="scientific">marine sediment metagenome</name>
    <dbReference type="NCBI Taxonomy" id="412755"/>
    <lineage>
        <taxon>unclassified sequences</taxon>
        <taxon>metagenomes</taxon>
        <taxon>ecological metagenomes</taxon>
    </lineage>
</organism>
<dbReference type="InterPro" id="IPR001288">
    <property type="entry name" value="Translation_initiation_fac_3"/>
</dbReference>
<dbReference type="NCBIfam" id="TIGR00168">
    <property type="entry name" value="infC"/>
    <property type="match status" value="1"/>
</dbReference>
<dbReference type="InterPro" id="IPR019813">
    <property type="entry name" value="Translation_initiation_fac3_CS"/>
</dbReference>
<dbReference type="Gene3D" id="3.10.20.80">
    <property type="entry name" value="Translation initiation factor 3 (IF-3), N-terminal domain"/>
    <property type="match status" value="1"/>
</dbReference>
<evidence type="ECO:0000259" key="4">
    <source>
        <dbReference type="Pfam" id="PF00707"/>
    </source>
</evidence>
<dbReference type="InterPro" id="IPR019815">
    <property type="entry name" value="Translation_initiation_fac_3_C"/>
</dbReference>
<proteinExistence type="inferred from homology"/>
<name>X0YFI4_9ZZZZ</name>
<sequence length="169" mass="19957">MQRKPLVNNRIRAREVRLIDETGKQLGVLELEKALQIARERGFDLIQVTEKLEPPVCKLMDYGKYLYQQQKKEKAAKHRHVTELKGIRLSFGISDHDLETRVHQAEKFLKKGYKIRIEMRLRGREKAHQDFAREKVKKFLGILEESTPIKVERELKRQARGLTMIISKK</sequence>
<dbReference type="HAMAP" id="MF_00080">
    <property type="entry name" value="IF_3"/>
    <property type="match status" value="1"/>
</dbReference>
<evidence type="ECO:0008006" key="7">
    <source>
        <dbReference type="Google" id="ProtNLM"/>
    </source>
</evidence>
<comment type="similarity">
    <text evidence="1">Belongs to the IF-3 family.</text>
</comment>
<evidence type="ECO:0000256" key="3">
    <source>
        <dbReference type="ARBA" id="ARBA00022917"/>
    </source>
</evidence>
<gene>
    <name evidence="6" type="ORF">S01H4_11345</name>
</gene>
<keyword evidence="3" id="KW-0648">Protein biosynthesis</keyword>